<name>A0A345HVZ8_9ACTN</name>
<gene>
    <name evidence="2" type="ORF">DVK44_27995</name>
</gene>
<accession>A0A345HVZ8</accession>
<dbReference type="RefSeq" id="WP_114663081.1">
    <property type="nucleotide sequence ID" value="NZ_CP031194.1"/>
</dbReference>
<sequence length="263" mass="27546">MSAGRTADGREDAGREGAGRQGTGREGTGREGTRHVFSRPAPPEAPRVAVLIPATDTAVERELPGLLGGRAGLHVARMRLPSVTLDGLLALEEDAVRQAEALAPIRPALTVFACTSGSFVRGRVYEDRLTDRLAAATGAPVVTAARAMVTALRAEGGRVRLRASYTEDIVAAERRYLESFGLTVTDARGLGITEDEETARVGAGELIRFARDAPPGDDATVTMLSCTNLRTAEVLAELRQGIGLPVVSSNLALAAAVREALGP</sequence>
<organism evidence="2 3">
    <name type="scientific">Streptomyces paludis</name>
    <dbReference type="NCBI Taxonomy" id="2282738"/>
    <lineage>
        <taxon>Bacteria</taxon>
        <taxon>Bacillati</taxon>
        <taxon>Actinomycetota</taxon>
        <taxon>Actinomycetes</taxon>
        <taxon>Kitasatosporales</taxon>
        <taxon>Streptomycetaceae</taxon>
        <taxon>Streptomyces</taxon>
    </lineage>
</organism>
<reference evidence="3" key="1">
    <citation type="submission" date="2018-07" db="EMBL/GenBank/DDBJ databases">
        <authorList>
            <person name="Zhao J."/>
        </authorList>
    </citation>
    <scope>NUCLEOTIDE SEQUENCE [LARGE SCALE GENOMIC DNA]</scope>
    <source>
        <strain evidence="3">GSSD-12</strain>
    </source>
</reference>
<dbReference type="Proteomes" id="UP000253868">
    <property type="component" value="Chromosome"/>
</dbReference>
<dbReference type="InterPro" id="IPR053714">
    <property type="entry name" value="Iso_Racemase_Enz_sf"/>
</dbReference>
<dbReference type="Pfam" id="PF17645">
    <property type="entry name" value="Amdase"/>
    <property type="match status" value="1"/>
</dbReference>
<dbReference type="PIRSF" id="PIRSF015736">
    <property type="entry name" value="MI"/>
    <property type="match status" value="1"/>
</dbReference>
<dbReference type="OrthoDB" id="4537983at2"/>
<evidence type="ECO:0000313" key="2">
    <source>
        <dbReference type="EMBL" id="AXG80872.1"/>
    </source>
</evidence>
<proteinExistence type="predicted"/>
<dbReference type="InterPro" id="IPR026286">
    <property type="entry name" value="MaiA/AMDase"/>
</dbReference>
<dbReference type="Gene3D" id="3.40.50.12500">
    <property type="match status" value="1"/>
</dbReference>
<dbReference type="KEGG" id="spad:DVK44_27995"/>
<protein>
    <recommendedName>
        <fullName evidence="4">Decarboxylase</fullName>
    </recommendedName>
</protein>
<evidence type="ECO:0000256" key="1">
    <source>
        <dbReference type="SAM" id="MobiDB-lite"/>
    </source>
</evidence>
<dbReference type="PANTHER" id="PTHR40267:SF1">
    <property type="entry name" value="BLR3294 PROTEIN"/>
    <property type="match status" value="1"/>
</dbReference>
<keyword evidence="3" id="KW-1185">Reference proteome</keyword>
<evidence type="ECO:0000313" key="3">
    <source>
        <dbReference type="Proteomes" id="UP000253868"/>
    </source>
</evidence>
<dbReference type="EMBL" id="CP031194">
    <property type="protein sequence ID" value="AXG80872.1"/>
    <property type="molecule type" value="Genomic_DNA"/>
</dbReference>
<dbReference type="AlphaFoldDB" id="A0A345HVZ8"/>
<feature type="region of interest" description="Disordered" evidence="1">
    <location>
        <begin position="1"/>
        <end position="44"/>
    </location>
</feature>
<evidence type="ECO:0008006" key="4">
    <source>
        <dbReference type="Google" id="ProtNLM"/>
    </source>
</evidence>
<feature type="compositionally biased region" description="Basic and acidic residues" evidence="1">
    <location>
        <begin position="7"/>
        <end position="18"/>
    </location>
</feature>
<dbReference type="PANTHER" id="PTHR40267">
    <property type="entry name" value="BLR3294 PROTEIN"/>
    <property type="match status" value="1"/>
</dbReference>